<dbReference type="RefSeq" id="WP_091237840.1">
    <property type="nucleotide sequence ID" value="NZ_FNAG01000001.1"/>
</dbReference>
<sequence length="243" mass="27119">MRLRLFRYAAMAALALAAPSGHAQASTLQPFTARYEVLRDGKSQGEAVMRLEHIEDARWRFSSDVRGTSGMARLSGFEMRESTDFEALPDGRLKPLSARAEGGISLRRRSIGTEFDWGAKEVRWNGDAKPEHRGPAPLGADTVNPQLLNLALAQRLRAGAAGVIRLDMVNRGNSSAVEYRVRGSESVRVPMGEREAIALHHRRTDKDREITLWIDPSLPPAPLRVLQREDGEDAYELRLIELR</sequence>
<gene>
    <name evidence="2" type="ORF">SAMN04488509_101227</name>
</gene>
<name>A0A1G6S0M8_9GAMM</name>
<dbReference type="STRING" id="265719.SAMN04488509_101227"/>
<dbReference type="Proteomes" id="UP000199603">
    <property type="component" value="Unassembled WGS sequence"/>
</dbReference>
<proteinExistence type="predicted"/>
<evidence type="ECO:0000256" key="1">
    <source>
        <dbReference type="SAM" id="SignalP"/>
    </source>
</evidence>
<organism evidence="2 3">
    <name type="scientific">Aquimonas voraii</name>
    <dbReference type="NCBI Taxonomy" id="265719"/>
    <lineage>
        <taxon>Bacteria</taxon>
        <taxon>Pseudomonadati</taxon>
        <taxon>Pseudomonadota</taxon>
        <taxon>Gammaproteobacteria</taxon>
        <taxon>Lysobacterales</taxon>
        <taxon>Lysobacteraceae</taxon>
        <taxon>Aquimonas</taxon>
    </lineage>
</organism>
<evidence type="ECO:0000313" key="3">
    <source>
        <dbReference type="Proteomes" id="UP000199603"/>
    </source>
</evidence>
<feature type="signal peptide" evidence="1">
    <location>
        <begin position="1"/>
        <end position="25"/>
    </location>
</feature>
<feature type="chain" id="PRO_5011741031" description="DUF3108 domain-containing protein" evidence="1">
    <location>
        <begin position="26"/>
        <end position="243"/>
    </location>
</feature>
<dbReference type="AlphaFoldDB" id="A0A1G6S0M8"/>
<keyword evidence="1" id="KW-0732">Signal</keyword>
<keyword evidence="3" id="KW-1185">Reference proteome</keyword>
<reference evidence="2 3" key="1">
    <citation type="submission" date="2016-10" db="EMBL/GenBank/DDBJ databases">
        <authorList>
            <person name="de Groot N.N."/>
        </authorList>
    </citation>
    <scope>NUCLEOTIDE SEQUENCE [LARGE SCALE GENOMIC DNA]</scope>
    <source>
        <strain evidence="2 3">DSM 16957</strain>
    </source>
</reference>
<dbReference type="EMBL" id="FNAG01000001">
    <property type="protein sequence ID" value="SDD10388.1"/>
    <property type="molecule type" value="Genomic_DNA"/>
</dbReference>
<dbReference type="Pfam" id="PF11306">
    <property type="entry name" value="DUF3108"/>
    <property type="match status" value="1"/>
</dbReference>
<dbReference type="OrthoDB" id="6007799at2"/>
<dbReference type="InterPro" id="IPR021457">
    <property type="entry name" value="DUF3108"/>
</dbReference>
<protein>
    <recommendedName>
        <fullName evidence="4">DUF3108 domain-containing protein</fullName>
    </recommendedName>
</protein>
<evidence type="ECO:0000313" key="2">
    <source>
        <dbReference type="EMBL" id="SDD10388.1"/>
    </source>
</evidence>
<evidence type="ECO:0008006" key="4">
    <source>
        <dbReference type="Google" id="ProtNLM"/>
    </source>
</evidence>
<accession>A0A1G6S0M8</accession>